<keyword evidence="2" id="KW-1185">Reference proteome</keyword>
<sequence length="190" mass="21508">MSGKEGSKREDEDGRRNYDSSMELDRKRPLQRPSQSLQCFKSSTKNSGILQVTDRTSSTNRSNLSIGSKVDSYKPPHRRIPYTHIDDRRAKGLCFWCDEKYTFGHKCANKKLFSLILEPTEEAEEQGEEILNCDESPVITLHALYGLQGDSAVANQLSCELHSIPVQKVMVANGDCIVCTDICKGFRWKM</sequence>
<protein>
    <submittedName>
        <fullName evidence="1">Uncharacterized protein</fullName>
    </submittedName>
</protein>
<dbReference type="Proteomes" id="UP001057402">
    <property type="component" value="Chromosome 1"/>
</dbReference>
<evidence type="ECO:0000313" key="1">
    <source>
        <dbReference type="EMBL" id="KAI4387685.1"/>
    </source>
</evidence>
<evidence type="ECO:0000313" key="2">
    <source>
        <dbReference type="Proteomes" id="UP001057402"/>
    </source>
</evidence>
<organism evidence="1 2">
    <name type="scientific">Melastoma candidum</name>
    <dbReference type="NCBI Taxonomy" id="119954"/>
    <lineage>
        <taxon>Eukaryota</taxon>
        <taxon>Viridiplantae</taxon>
        <taxon>Streptophyta</taxon>
        <taxon>Embryophyta</taxon>
        <taxon>Tracheophyta</taxon>
        <taxon>Spermatophyta</taxon>
        <taxon>Magnoliopsida</taxon>
        <taxon>eudicotyledons</taxon>
        <taxon>Gunneridae</taxon>
        <taxon>Pentapetalae</taxon>
        <taxon>rosids</taxon>
        <taxon>malvids</taxon>
        <taxon>Myrtales</taxon>
        <taxon>Melastomataceae</taxon>
        <taxon>Melastomatoideae</taxon>
        <taxon>Melastomateae</taxon>
        <taxon>Melastoma</taxon>
    </lineage>
</organism>
<gene>
    <name evidence="1" type="ORF">MLD38_000098</name>
</gene>
<reference evidence="2" key="1">
    <citation type="journal article" date="2023" name="Front. Plant Sci.">
        <title>Chromosomal-level genome assembly of Melastoma candidum provides insights into trichome evolution.</title>
        <authorList>
            <person name="Zhong Y."/>
            <person name="Wu W."/>
            <person name="Sun C."/>
            <person name="Zou P."/>
            <person name="Liu Y."/>
            <person name="Dai S."/>
            <person name="Zhou R."/>
        </authorList>
    </citation>
    <scope>NUCLEOTIDE SEQUENCE [LARGE SCALE GENOMIC DNA]</scope>
</reference>
<name>A0ACB9S914_9MYRT</name>
<dbReference type="EMBL" id="CM042880">
    <property type="protein sequence ID" value="KAI4387685.1"/>
    <property type="molecule type" value="Genomic_DNA"/>
</dbReference>
<proteinExistence type="predicted"/>
<comment type="caution">
    <text evidence="1">The sequence shown here is derived from an EMBL/GenBank/DDBJ whole genome shotgun (WGS) entry which is preliminary data.</text>
</comment>
<accession>A0ACB9S914</accession>